<evidence type="ECO:0000256" key="6">
    <source>
        <dbReference type="ARBA" id="ARBA00022640"/>
    </source>
</evidence>
<dbReference type="Proteomes" id="UP001363151">
    <property type="component" value="Unassembled WGS sequence"/>
</dbReference>
<dbReference type="Gene3D" id="1.10.3460.10">
    <property type="entry name" value="Chlorophyll a/b binding protein domain"/>
    <property type="match status" value="1"/>
</dbReference>
<dbReference type="InterPro" id="IPR022796">
    <property type="entry name" value="Chloroa_b-bind"/>
</dbReference>
<dbReference type="EMBL" id="JBBJCI010000419">
    <property type="protein sequence ID" value="KAK7231163.1"/>
    <property type="molecule type" value="Genomic_DNA"/>
</dbReference>
<reference evidence="8 9" key="1">
    <citation type="submission" date="2024-03" db="EMBL/GenBank/DDBJ databases">
        <title>Aureococcus anophagefferens CCMP1851 and Kratosvirus quantuckense: Draft genome of a second virus-susceptible host strain in the model system.</title>
        <authorList>
            <person name="Chase E."/>
            <person name="Truchon A.R."/>
            <person name="Schepens W."/>
            <person name="Wilhelm S.W."/>
        </authorList>
    </citation>
    <scope>NUCLEOTIDE SEQUENCE [LARGE SCALE GENOMIC DNA]</scope>
    <source>
        <strain evidence="8 9">CCMP1851</strain>
    </source>
</reference>
<accession>A0ABR1FI44</accession>
<comment type="function">
    <text evidence="1">The light-harvesting complex (LHC) functions as a light receptor, it captures and delivers excitation energy to photosystems with which it is closely associated. Energy is transferred from the carotenoid and chlorophyll C (or B) to chlorophyll A and the photosynthetic reaction centers where it is used to synthesize ATP and reducing power.</text>
</comment>
<evidence type="ECO:0000256" key="2">
    <source>
        <dbReference type="ARBA" id="ARBA00004229"/>
    </source>
</evidence>
<feature type="chain" id="PRO_5045043673" evidence="7">
    <location>
        <begin position="16"/>
        <end position="262"/>
    </location>
</feature>
<comment type="subcellular location">
    <subcellularLocation>
        <location evidence="2">Plastid</location>
        <location evidence="2">Chloroplast</location>
    </subcellularLocation>
</comment>
<evidence type="ECO:0000256" key="5">
    <source>
        <dbReference type="ARBA" id="ARBA00022531"/>
    </source>
</evidence>
<comment type="similarity">
    <text evidence="3">Belongs to the fucoxanthin chlorophyll protein family.</text>
</comment>
<dbReference type="InterPro" id="IPR001344">
    <property type="entry name" value="Chloro_AB-bd_pln"/>
</dbReference>
<comment type="caution">
    <text evidence="8">The sequence shown here is derived from an EMBL/GenBank/DDBJ whole genome shotgun (WGS) entry which is preliminary data.</text>
</comment>
<name>A0ABR1FI44_AURAN</name>
<gene>
    <name evidence="8" type="ORF">SO694_00071116</name>
</gene>
<evidence type="ECO:0000256" key="7">
    <source>
        <dbReference type="SAM" id="SignalP"/>
    </source>
</evidence>
<evidence type="ECO:0000313" key="9">
    <source>
        <dbReference type="Proteomes" id="UP001363151"/>
    </source>
</evidence>
<dbReference type="PANTHER" id="PTHR21649">
    <property type="entry name" value="CHLOROPHYLL A/B BINDING PROTEIN"/>
    <property type="match status" value="1"/>
</dbReference>
<keyword evidence="6" id="KW-0934">Plastid</keyword>
<keyword evidence="9" id="KW-1185">Reference proteome</keyword>
<dbReference type="Pfam" id="PF00504">
    <property type="entry name" value="Chloroa_b-bind"/>
    <property type="match status" value="1"/>
</dbReference>
<protein>
    <submittedName>
        <fullName evidence="8">Chlorophyll A-B binding protein</fullName>
    </submittedName>
</protein>
<keyword evidence="4" id="KW-0150">Chloroplast</keyword>
<keyword evidence="5" id="KW-0602">Photosynthesis</keyword>
<feature type="signal peptide" evidence="7">
    <location>
        <begin position="1"/>
        <end position="15"/>
    </location>
</feature>
<evidence type="ECO:0000256" key="3">
    <source>
        <dbReference type="ARBA" id="ARBA00005933"/>
    </source>
</evidence>
<dbReference type="SUPFAM" id="SSF103511">
    <property type="entry name" value="Chlorophyll a-b binding protein"/>
    <property type="match status" value="1"/>
</dbReference>
<evidence type="ECO:0000256" key="4">
    <source>
        <dbReference type="ARBA" id="ARBA00022528"/>
    </source>
</evidence>
<keyword evidence="7" id="KW-0732">Signal</keyword>
<proteinExistence type="inferred from homology"/>
<organism evidence="8 9">
    <name type="scientific">Aureococcus anophagefferens</name>
    <name type="common">Harmful bloom alga</name>
    <dbReference type="NCBI Taxonomy" id="44056"/>
    <lineage>
        <taxon>Eukaryota</taxon>
        <taxon>Sar</taxon>
        <taxon>Stramenopiles</taxon>
        <taxon>Ochrophyta</taxon>
        <taxon>Pelagophyceae</taxon>
        <taxon>Pelagomonadales</taxon>
        <taxon>Pelagomonadaceae</taxon>
        <taxon>Aureococcus</taxon>
    </lineage>
</organism>
<evidence type="ECO:0000256" key="1">
    <source>
        <dbReference type="ARBA" id="ARBA00004022"/>
    </source>
</evidence>
<sequence>MQKLIVALACSSASAFVAPHASVKAVLKSDPVDEIPEVAGSRYEFDSNFALGLPGSLPPMGQWDPAGFTVDASDNDIRRYREAETQHGRVAMLAVLGFLVAESFHPLFADVKGPAIDHLTQVRKEYPAFFEIGALAIGGLEVNRALQGWAFPENRAAVGQLNEDYYPGDVGFDPLGLKPTDPAEFNEMATKELQNGRLAMLAAAGFIAQELVNHKPILETLRLLLLLNESEMDKEFGLNLPSGDIATIERELETGAADTFFK</sequence>
<evidence type="ECO:0000313" key="8">
    <source>
        <dbReference type="EMBL" id="KAK7231163.1"/>
    </source>
</evidence>